<protein>
    <submittedName>
        <fullName evidence="3">ATP-binding protein</fullName>
    </submittedName>
</protein>
<dbReference type="Pfam" id="PF13173">
    <property type="entry name" value="AAA_14"/>
    <property type="match status" value="1"/>
</dbReference>
<dbReference type="InterPro" id="IPR041682">
    <property type="entry name" value="AAA_14"/>
</dbReference>
<dbReference type="PANTHER" id="PTHR33295:SF7">
    <property type="entry name" value="ATPASE"/>
    <property type="match status" value="1"/>
</dbReference>
<dbReference type="RefSeq" id="WP_004016516.1">
    <property type="nucleotide sequence ID" value="NZ_JABCUT010000017.1"/>
</dbReference>
<evidence type="ECO:0000259" key="2">
    <source>
        <dbReference type="Pfam" id="PF13635"/>
    </source>
</evidence>
<keyword evidence="3" id="KW-0547">Nucleotide-binding</keyword>
<dbReference type="AlphaFoldDB" id="A0A848RFZ6"/>
<evidence type="ECO:0000313" key="3">
    <source>
        <dbReference type="EMBL" id="NMW92800.1"/>
    </source>
</evidence>
<gene>
    <name evidence="3" type="ORF">HHJ74_03645</name>
</gene>
<feature type="domain" description="DUF4143" evidence="2">
    <location>
        <begin position="220"/>
        <end position="383"/>
    </location>
</feature>
<dbReference type="Proteomes" id="UP000582487">
    <property type="component" value="Unassembled WGS sequence"/>
</dbReference>
<evidence type="ECO:0000313" key="4">
    <source>
        <dbReference type="Proteomes" id="UP000582487"/>
    </source>
</evidence>
<dbReference type="Pfam" id="PF13635">
    <property type="entry name" value="DUF4143"/>
    <property type="match status" value="1"/>
</dbReference>
<dbReference type="PANTHER" id="PTHR33295">
    <property type="entry name" value="ATPASE"/>
    <property type="match status" value="1"/>
</dbReference>
<comment type="caution">
    <text evidence="3">The sequence shown here is derived from an EMBL/GenBank/DDBJ whole genome shotgun (WGS) entry which is preliminary data.</text>
</comment>
<sequence length="434" mass="49282">MERFLMGHLVEWKDSVRRKPLVVNGARQVGKTWLLQEFGKRHFGNVAYVNLDRNVRMKSQFEAGFDTKRLLRAIEIESGQHIVPGKTLVILDEIQDCPLALTALKYFCENEPNQAIAVAGSLLGITFHSGSGYPVGKVNTLDLHPLSFREFLDATNNRALRELVDESDEVLLRGFASKLVSLLRQYYFVGGMPEAVATYLETTDFGQVRQVQHDILQGYERDMSKHLNGFQIDNALDLWHSIPAHLGRENKKFIFGQIREGARAKSYRFAVTWLNQAGLTHRVSRVKKPGIPLAGYADTAAFKLFLVDVGLLGAMSDLDASSIIDGNRVFTEFKGALTEQFVCQELICENGEQVYYWSAENSRGEIDFLTQQGSKVYAIEVKAEENLRSRSLRAFSERYPQASQARRFSLSDFRDQDWMRNIPLYAVGNPQIWK</sequence>
<dbReference type="InterPro" id="IPR025420">
    <property type="entry name" value="DUF4143"/>
</dbReference>
<dbReference type="SUPFAM" id="SSF52540">
    <property type="entry name" value="P-loop containing nucleoside triphosphate hydrolases"/>
    <property type="match status" value="1"/>
</dbReference>
<keyword evidence="3" id="KW-0067">ATP-binding</keyword>
<dbReference type="InterPro" id="IPR027417">
    <property type="entry name" value="P-loop_NTPase"/>
</dbReference>
<evidence type="ECO:0000259" key="1">
    <source>
        <dbReference type="Pfam" id="PF13173"/>
    </source>
</evidence>
<dbReference type="GO" id="GO:0005524">
    <property type="term" value="F:ATP binding"/>
    <property type="evidence" value="ECO:0007669"/>
    <property type="project" value="UniProtKB-KW"/>
</dbReference>
<organism evidence="3 4">
    <name type="scientific">Mobiluncus mulieris</name>
    <dbReference type="NCBI Taxonomy" id="2052"/>
    <lineage>
        <taxon>Bacteria</taxon>
        <taxon>Bacillati</taxon>
        <taxon>Actinomycetota</taxon>
        <taxon>Actinomycetes</taxon>
        <taxon>Actinomycetales</taxon>
        <taxon>Actinomycetaceae</taxon>
        <taxon>Mobiluncus</taxon>
    </lineage>
</organism>
<accession>A0A848RFZ6</accession>
<dbReference type="EMBL" id="JABCUV010000003">
    <property type="protein sequence ID" value="NMW92800.1"/>
    <property type="molecule type" value="Genomic_DNA"/>
</dbReference>
<reference evidence="3 4" key="1">
    <citation type="submission" date="2020-04" db="EMBL/GenBank/DDBJ databases">
        <title>Antimicrobial susceptibility and clonality of vaginal-derived multi-drug resistant Mobiluncus isolates in China.</title>
        <authorList>
            <person name="Zhang X."/>
        </authorList>
    </citation>
    <scope>NUCLEOTIDE SEQUENCE [LARGE SCALE GENOMIC DNA]</scope>
    <source>
        <strain evidence="3 4">7</strain>
    </source>
</reference>
<proteinExistence type="predicted"/>
<feature type="domain" description="AAA" evidence="1">
    <location>
        <begin position="18"/>
        <end position="152"/>
    </location>
</feature>
<name>A0A848RFZ6_9ACTO</name>